<reference evidence="2 3" key="1">
    <citation type="submission" date="2016-08" db="EMBL/GenBank/DDBJ databases">
        <authorList>
            <person name="Seilhamer J.J."/>
        </authorList>
    </citation>
    <scope>NUCLEOTIDE SEQUENCE [LARGE SCALE GENOMIC DNA]</scope>
    <source>
        <strain evidence="2 3">P1-7</strain>
    </source>
</reference>
<proteinExistence type="predicted"/>
<evidence type="ECO:0000256" key="1">
    <source>
        <dbReference type="SAM" id="MobiDB-lite"/>
    </source>
</evidence>
<evidence type="ECO:0000313" key="2">
    <source>
        <dbReference type="EMBL" id="SCB51109.1"/>
    </source>
</evidence>
<accession>A0A1C3XFW8</accession>
<feature type="region of interest" description="Disordered" evidence="1">
    <location>
        <begin position="17"/>
        <end position="46"/>
    </location>
</feature>
<feature type="compositionally biased region" description="Polar residues" evidence="1">
    <location>
        <begin position="19"/>
        <end position="40"/>
    </location>
</feature>
<gene>
    <name evidence="2" type="ORF">GA0061101_1376</name>
</gene>
<sequence length="88" mass="9271">MTARSGGLNKLLVDGRINATGSDATPNPASAASDETTPPAVSSDAPMHRRWVIQALENNYAVFGKGQAGTLRNTGPLYFARTLRSQIA</sequence>
<protein>
    <submittedName>
        <fullName evidence="2">Uncharacterized protein</fullName>
    </submittedName>
</protein>
<dbReference type="EMBL" id="FMAF01000037">
    <property type="protein sequence ID" value="SCB51109.1"/>
    <property type="molecule type" value="Genomic_DNA"/>
</dbReference>
<name>A0A1C3XFW8_9HYPH</name>
<dbReference type="Proteomes" id="UP000199205">
    <property type="component" value="Unassembled WGS sequence"/>
</dbReference>
<organism evidence="2 3">
    <name type="scientific">Rhizobium lusitanum</name>
    <dbReference type="NCBI Taxonomy" id="293958"/>
    <lineage>
        <taxon>Bacteria</taxon>
        <taxon>Pseudomonadati</taxon>
        <taxon>Pseudomonadota</taxon>
        <taxon>Alphaproteobacteria</taxon>
        <taxon>Hyphomicrobiales</taxon>
        <taxon>Rhizobiaceae</taxon>
        <taxon>Rhizobium/Agrobacterium group</taxon>
        <taxon>Rhizobium</taxon>
    </lineage>
</organism>
<dbReference type="AlphaFoldDB" id="A0A1C3XFW8"/>
<evidence type="ECO:0000313" key="3">
    <source>
        <dbReference type="Proteomes" id="UP000199205"/>
    </source>
</evidence>